<gene>
    <name evidence="1" type="ORF">LCMAC102_03400</name>
</gene>
<proteinExistence type="predicted"/>
<evidence type="ECO:0000313" key="1">
    <source>
        <dbReference type="EMBL" id="QBK86545.1"/>
    </source>
</evidence>
<dbReference type="EMBL" id="MK500334">
    <property type="protein sequence ID" value="QBK86545.1"/>
    <property type="molecule type" value="Genomic_DNA"/>
</dbReference>
<sequence>MFLTAEALKKSVPIAPTCKKCGQAVRSVLDHFYVCDSWKDTQKSLKNGSCEDVYPDYCLKVTYDLTGNNTLTKVYDLHKEFKNRHLLYNNKINMRDMDANDLLTRYYADDYSIIRAIVIKKISLVVLSDE</sequence>
<protein>
    <submittedName>
        <fullName evidence="1">Uncharacterized protein</fullName>
    </submittedName>
</protein>
<organism evidence="1">
    <name type="scientific">Marseillevirus LCMAC102</name>
    <dbReference type="NCBI Taxonomy" id="2506603"/>
    <lineage>
        <taxon>Viruses</taxon>
        <taxon>Varidnaviria</taxon>
        <taxon>Bamfordvirae</taxon>
        <taxon>Nucleocytoviricota</taxon>
        <taxon>Megaviricetes</taxon>
        <taxon>Pimascovirales</taxon>
        <taxon>Pimascovirales incertae sedis</taxon>
        <taxon>Marseilleviridae</taxon>
    </lineage>
</organism>
<name>A0A481YUT4_9VIRU</name>
<accession>A0A481YUT4</accession>
<reference evidence="1" key="1">
    <citation type="journal article" date="2019" name="MBio">
        <title>Virus Genomes from Deep Sea Sediments Expand the Ocean Megavirome and Support Independent Origins of Viral Gigantism.</title>
        <authorList>
            <person name="Backstrom D."/>
            <person name="Yutin N."/>
            <person name="Jorgensen S.L."/>
            <person name="Dharamshi J."/>
            <person name="Homa F."/>
            <person name="Zaremba-Niedwiedzka K."/>
            <person name="Spang A."/>
            <person name="Wolf Y.I."/>
            <person name="Koonin E.V."/>
            <person name="Ettema T.J."/>
        </authorList>
    </citation>
    <scope>NUCLEOTIDE SEQUENCE</scope>
</reference>